<evidence type="ECO:0000256" key="1">
    <source>
        <dbReference type="ARBA" id="ARBA00009766"/>
    </source>
</evidence>
<evidence type="ECO:0000313" key="5">
    <source>
        <dbReference type="Proteomes" id="UP000680348"/>
    </source>
</evidence>
<evidence type="ECO:0008006" key="6">
    <source>
        <dbReference type="Google" id="ProtNLM"/>
    </source>
</evidence>
<dbReference type="GO" id="GO:0009289">
    <property type="term" value="C:pilus"/>
    <property type="evidence" value="ECO:0007669"/>
    <property type="project" value="InterPro"/>
</dbReference>
<keyword evidence="2 3" id="KW-0732">Signal</keyword>
<keyword evidence="5" id="KW-1185">Reference proteome</keyword>
<evidence type="ECO:0000256" key="2">
    <source>
        <dbReference type="ARBA" id="ARBA00022729"/>
    </source>
</evidence>
<evidence type="ECO:0000313" key="4">
    <source>
        <dbReference type="EMBL" id="MBS3651489.1"/>
    </source>
</evidence>
<gene>
    <name evidence="4" type="ORF">KEU06_23000</name>
</gene>
<proteinExistence type="inferred from homology"/>
<dbReference type="InterPro" id="IPR009742">
    <property type="entry name" value="Curlin_rpt"/>
</dbReference>
<comment type="similarity">
    <text evidence="1">Belongs to the CsgA/CsgB family.</text>
</comment>
<feature type="signal peptide" evidence="3">
    <location>
        <begin position="1"/>
        <end position="21"/>
    </location>
</feature>
<protein>
    <recommendedName>
        <fullName evidence="6">Curlin</fullName>
    </recommendedName>
</protein>
<comment type="caution">
    <text evidence="4">The sequence shown here is derived from an EMBL/GenBank/DDBJ whole genome shotgun (WGS) entry which is preliminary data.</text>
</comment>
<dbReference type="GO" id="GO:0007155">
    <property type="term" value="P:cell adhesion"/>
    <property type="evidence" value="ECO:0007669"/>
    <property type="project" value="InterPro"/>
</dbReference>
<reference evidence="4" key="1">
    <citation type="submission" date="2021-04" db="EMBL/GenBank/DDBJ databases">
        <title>Pseudaminobacter soli sp. nov., isolated from paddy soil contaminated by heavy metals.</title>
        <authorList>
            <person name="Zhang K."/>
        </authorList>
    </citation>
    <scope>NUCLEOTIDE SEQUENCE</scope>
    <source>
        <strain evidence="4">19-2017</strain>
    </source>
</reference>
<organism evidence="4 5">
    <name type="scientific">Pseudaminobacter soli</name>
    <name type="common">ex Zhang et al. 2022</name>
    <dbReference type="NCBI Taxonomy" id="2831468"/>
    <lineage>
        <taxon>Bacteria</taxon>
        <taxon>Pseudomonadati</taxon>
        <taxon>Pseudomonadota</taxon>
        <taxon>Alphaproteobacteria</taxon>
        <taxon>Hyphomicrobiales</taxon>
        <taxon>Phyllobacteriaceae</taxon>
        <taxon>Pseudaminobacter</taxon>
    </lineage>
</organism>
<evidence type="ECO:0000256" key="3">
    <source>
        <dbReference type="SAM" id="SignalP"/>
    </source>
</evidence>
<dbReference type="RefSeq" id="WP_188257048.1">
    <property type="nucleotide sequence ID" value="NZ_JABVCF010000014.1"/>
</dbReference>
<accession>A0A942E0B0</accession>
<name>A0A942E0B0_9HYPH</name>
<sequence>MKNVIAALVLSAAMGSGTALAKNELVLLGPENPFNKTSVEVVGDGNRLTILQERSALGSNLIDVRIEGSLNGGPLGASFTGPALAVGLQPGSLIQQGSNNAMRVGVTGTGNLFAFSQVGSGNQLTASITGQQNQAAVLQSGNNNVASFSQNGFANSVSIVQKSF</sequence>
<dbReference type="Pfam" id="PF07012">
    <property type="entry name" value="Curlin_rpt"/>
    <property type="match status" value="1"/>
</dbReference>
<dbReference type="EMBL" id="JAGWCR010000014">
    <property type="protein sequence ID" value="MBS3651489.1"/>
    <property type="molecule type" value="Genomic_DNA"/>
</dbReference>
<dbReference type="Proteomes" id="UP000680348">
    <property type="component" value="Unassembled WGS sequence"/>
</dbReference>
<dbReference type="AlphaFoldDB" id="A0A942E0B0"/>
<feature type="chain" id="PRO_5036898519" description="Curlin" evidence="3">
    <location>
        <begin position="22"/>
        <end position="164"/>
    </location>
</feature>